<name>A0A0N5CN17_THECL</name>
<proteinExistence type="predicted"/>
<keyword evidence="2" id="KW-1185">Reference proteome</keyword>
<reference evidence="1 2" key="2">
    <citation type="submission" date="2018-11" db="EMBL/GenBank/DDBJ databases">
        <authorList>
            <consortium name="Pathogen Informatics"/>
        </authorList>
    </citation>
    <scope>NUCLEOTIDE SEQUENCE [LARGE SCALE GENOMIC DNA]</scope>
</reference>
<evidence type="ECO:0000313" key="1">
    <source>
        <dbReference type="EMBL" id="VDM97066.1"/>
    </source>
</evidence>
<gene>
    <name evidence="1" type="ORF">TCLT_LOCUS1560</name>
</gene>
<protein>
    <submittedName>
        <fullName evidence="1 3">Uncharacterized protein</fullName>
    </submittedName>
</protein>
<dbReference type="EMBL" id="UYYF01000211">
    <property type="protein sequence ID" value="VDM97066.1"/>
    <property type="molecule type" value="Genomic_DNA"/>
</dbReference>
<evidence type="ECO:0000313" key="2">
    <source>
        <dbReference type="Proteomes" id="UP000276776"/>
    </source>
</evidence>
<reference evidence="3" key="1">
    <citation type="submission" date="2017-02" db="UniProtKB">
        <authorList>
            <consortium name="WormBaseParasite"/>
        </authorList>
    </citation>
    <scope>IDENTIFICATION</scope>
</reference>
<evidence type="ECO:0000313" key="3">
    <source>
        <dbReference type="WBParaSite" id="TCLT_0000155901-mRNA-1"/>
    </source>
</evidence>
<organism evidence="3">
    <name type="scientific">Thelazia callipaeda</name>
    <name type="common">Oriental eyeworm</name>
    <name type="synonym">Parasitic nematode</name>
    <dbReference type="NCBI Taxonomy" id="103827"/>
    <lineage>
        <taxon>Eukaryota</taxon>
        <taxon>Metazoa</taxon>
        <taxon>Ecdysozoa</taxon>
        <taxon>Nematoda</taxon>
        <taxon>Chromadorea</taxon>
        <taxon>Rhabditida</taxon>
        <taxon>Spirurina</taxon>
        <taxon>Spiruromorpha</taxon>
        <taxon>Thelazioidea</taxon>
        <taxon>Thelaziidae</taxon>
        <taxon>Thelazia</taxon>
    </lineage>
</organism>
<sequence length="96" mass="11591">MINYEYKRRKQYRSVVKVIVFVLSYPGRLFSRIYCRQRLMLDFSRTSVLFIYKGQRNVAKLALQDDTMIAPDCDYKVHKLGLETADDWKDYFTKDF</sequence>
<accession>A0A0N5CN17</accession>
<dbReference type="Proteomes" id="UP000276776">
    <property type="component" value="Unassembled WGS sequence"/>
</dbReference>
<dbReference type="AlphaFoldDB" id="A0A0N5CN17"/>
<dbReference type="WBParaSite" id="TCLT_0000155901-mRNA-1">
    <property type="protein sequence ID" value="TCLT_0000155901-mRNA-1"/>
    <property type="gene ID" value="TCLT_0000155901"/>
</dbReference>